<gene>
    <name evidence="1" type="ordered locus">YG5714_0706</name>
</gene>
<accession>C3NBL0</accession>
<evidence type="ECO:0000313" key="2">
    <source>
        <dbReference type="Proteomes" id="UP000002308"/>
    </source>
</evidence>
<dbReference type="EMBL" id="CP001403">
    <property type="protein sequence ID" value="ACP44995.1"/>
    <property type="molecule type" value="Genomic_DNA"/>
</dbReference>
<dbReference type="HOGENOM" id="CLU_3094290_0_0_2"/>
<dbReference type="AlphaFoldDB" id="C3NBL0"/>
<proteinExistence type="predicted"/>
<organism evidence="1 2">
    <name type="scientific">Saccharolobus islandicus (strain Y.G.57.14 / Yellowstone #1)</name>
    <name type="common">Sulfolobus islandicus</name>
    <dbReference type="NCBI Taxonomy" id="439386"/>
    <lineage>
        <taxon>Archaea</taxon>
        <taxon>Thermoproteota</taxon>
        <taxon>Thermoprotei</taxon>
        <taxon>Sulfolobales</taxon>
        <taxon>Sulfolobaceae</taxon>
        <taxon>Saccharolobus</taxon>
    </lineage>
</organism>
<dbReference type="Proteomes" id="UP000002308">
    <property type="component" value="Chromosome"/>
</dbReference>
<reference evidence="1 2" key="1">
    <citation type="journal article" date="2009" name="Proc. Natl. Acad. Sci. U.S.A.">
        <title>Biogeography of the Sulfolobus islandicus pan-genome.</title>
        <authorList>
            <person name="Reno M.L."/>
            <person name="Held N.L."/>
            <person name="Fields C.J."/>
            <person name="Burke P.V."/>
            <person name="Whitaker R.J."/>
        </authorList>
    </citation>
    <scope>NUCLEOTIDE SEQUENCE [LARGE SCALE GENOMIC DNA]</scope>
    <source>
        <strain evidence="2">Y.G.57.14 / Yellowstone #1</strain>
    </source>
</reference>
<dbReference type="KEGG" id="siy:YG5714_0706"/>
<sequence length="51" mass="5709">MISKLIDPQRAYQVYTQFGTPKVKACTMCGGYCPMMWAMDQVRKIGSSSSL</sequence>
<evidence type="ECO:0000313" key="1">
    <source>
        <dbReference type="EMBL" id="ACP44995.1"/>
    </source>
</evidence>
<protein>
    <submittedName>
        <fullName evidence="1">Thiamine biosynthesis protein ThiC</fullName>
    </submittedName>
</protein>
<name>C3NBL0_SACI7</name>